<name>A0A0A9F226_ARUDO</name>
<dbReference type="EMBL" id="GBRH01195543">
    <property type="protein sequence ID" value="JAE02353.1"/>
    <property type="molecule type" value="Transcribed_RNA"/>
</dbReference>
<evidence type="ECO:0000313" key="1">
    <source>
        <dbReference type="EMBL" id="JAE02353.1"/>
    </source>
</evidence>
<protein>
    <submittedName>
        <fullName evidence="1">Uncharacterized protein</fullName>
    </submittedName>
</protein>
<sequence>MAGLDRLRPRPFFSRKQL</sequence>
<dbReference type="AlphaFoldDB" id="A0A0A9F226"/>
<reference evidence="1" key="2">
    <citation type="journal article" date="2015" name="Data Brief">
        <title>Shoot transcriptome of the giant reed, Arundo donax.</title>
        <authorList>
            <person name="Barrero R.A."/>
            <person name="Guerrero F.D."/>
            <person name="Moolhuijzen P."/>
            <person name="Goolsby J.A."/>
            <person name="Tidwell J."/>
            <person name="Bellgard S.E."/>
            <person name="Bellgard M.I."/>
        </authorList>
    </citation>
    <scope>NUCLEOTIDE SEQUENCE</scope>
    <source>
        <tissue evidence="1">Shoot tissue taken approximately 20 cm above the soil surface</tissue>
    </source>
</reference>
<reference evidence="1" key="1">
    <citation type="submission" date="2014-09" db="EMBL/GenBank/DDBJ databases">
        <authorList>
            <person name="Magalhaes I.L.F."/>
            <person name="Oliveira U."/>
            <person name="Santos F.R."/>
            <person name="Vidigal T.H.D.A."/>
            <person name="Brescovit A.D."/>
            <person name="Santos A.J."/>
        </authorList>
    </citation>
    <scope>NUCLEOTIDE SEQUENCE</scope>
    <source>
        <tissue evidence="1">Shoot tissue taken approximately 20 cm above the soil surface</tissue>
    </source>
</reference>
<accession>A0A0A9F226</accession>
<organism evidence="1">
    <name type="scientific">Arundo donax</name>
    <name type="common">Giant reed</name>
    <name type="synonym">Donax arundinaceus</name>
    <dbReference type="NCBI Taxonomy" id="35708"/>
    <lineage>
        <taxon>Eukaryota</taxon>
        <taxon>Viridiplantae</taxon>
        <taxon>Streptophyta</taxon>
        <taxon>Embryophyta</taxon>
        <taxon>Tracheophyta</taxon>
        <taxon>Spermatophyta</taxon>
        <taxon>Magnoliopsida</taxon>
        <taxon>Liliopsida</taxon>
        <taxon>Poales</taxon>
        <taxon>Poaceae</taxon>
        <taxon>PACMAD clade</taxon>
        <taxon>Arundinoideae</taxon>
        <taxon>Arundineae</taxon>
        <taxon>Arundo</taxon>
    </lineage>
</organism>
<proteinExistence type="predicted"/>